<evidence type="ECO:0000313" key="2">
    <source>
        <dbReference type="Proteomes" id="UP000509579"/>
    </source>
</evidence>
<accession>A0A6N1X050</accession>
<dbReference type="GO" id="GO:0030254">
    <property type="term" value="P:protein secretion by the type III secretion system"/>
    <property type="evidence" value="ECO:0007669"/>
    <property type="project" value="InterPro"/>
</dbReference>
<organism evidence="1 2">
    <name type="scientific">Comamonas antarctica</name>
    <dbReference type="NCBI Taxonomy" id="2743470"/>
    <lineage>
        <taxon>Bacteria</taxon>
        <taxon>Pseudomonadati</taxon>
        <taxon>Pseudomonadota</taxon>
        <taxon>Betaproteobacteria</taxon>
        <taxon>Burkholderiales</taxon>
        <taxon>Comamonadaceae</taxon>
        <taxon>Comamonas</taxon>
    </lineage>
</organism>
<dbReference type="AlphaFoldDB" id="A0A6N1X050"/>
<dbReference type="Gene3D" id="3.30.1460.10">
    <property type="match status" value="1"/>
</dbReference>
<dbReference type="CDD" id="cd16364">
    <property type="entry name" value="T3SC_I-like"/>
    <property type="match status" value="1"/>
</dbReference>
<dbReference type="KEGG" id="aant:HUK68_07830"/>
<sequence>MLDDPYFRLLEALAQGVRGMDPAAFRRAQTLEVRGRRVDFFLERDLHDRAEDRIVLRCDVTHLPASASEPLCRLLLHANNLWSGTRGATLGLRGEEAVMLSVAARVGSLDAARLATAITGLLRQAERWTEEIARSALSAPDAPSHSLHLRA</sequence>
<dbReference type="RefSeq" id="WP_175503681.1">
    <property type="nucleotide sequence ID" value="NZ_CP054840.1"/>
</dbReference>
<reference evidence="1 2" key="1">
    <citation type="submission" date="2020-06" db="EMBL/GenBank/DDBJ databases">
        <title>Acidovorax antarctica sp. nov., isolated from Corinth ice sheet soil, Antarctic Fields Peninsula.</title>
        <authorList>
            <person name="Xu Q."/>
            <person name="Peng F."/>
        </authorList>
    </citation>
    <scope>NUCLEOTIDE SEQUENCE [LARGE SCALE GENOMIC DNA]</scope>
    <source>
        <strain evidence="1 2">16-35-5</strain>
    </source>
</reference>
<name>A0A6N1X050_9BURK</name>
<protein>
    <submittedName>
        <fullName evidence="1">CesT family type III secretion system chaperone</fullName>
    </submittedName>
</protein>
<dbReference type="Pfam" id="PF05932">
    <property type="entry name" value="CesT"/>
    <property type="match status" value="1"/>
</dbReference>
<dbReference type="Proteomes" id="UP000509579">
    <property type="component" value="Chromosome"/>
</dbReference>
<keyword evidence="2" id="KW-1185">Reference proteome</keyword>
<dbReference type="InterPro" id="IPR010261">
    <property type="entry name" value="Tir_chaperone"/>
</dbReference>
<evidence type="ECO:0000313" key="1">
    <source>
        <dbReference type="EMBL" id="QKV52804.1"/>
    </source>
</evidence>
<gene>
    <name evidence="1" type="ORF">HUK68_07830</name>
</gene>
<proteinExistence type="predicted"/>
<dbReference type="EMBL" id="CP054840">
    <property type="protein sequence ID" value="QKV52804.1"/>
    <property type="molecule type" value="Genomic_DNA"/>
</dbReference>
<dbReference type="SUPFAM" id="SSF69635">
    <property type="entry name" value="Type III secretory system chaperone-like"/>
    <property type="match status" value="1"/>
</dbReference>